<dbReference type="InterPro" id="IPR006938">
    <property type="entry name" value="DUF624"/>
</dbReference>
<reference evidence="2 3" key="1">
    <citation type="submission" date="2023-07" db="EMBL/GenBank/DDBJ databases">
        <title>Genomic Encyclopedia of Type Strains, Phase IV (KMG-IV): sequencing the most valuable type-strain genomes for metagenomic binning, comparative biology and taxonomic classification.</title>
        <authorList>
            <person name="Goeker M."/>
        </authorList>
    </citation>
    <scope>NUCLEOTIDE SEQUENCE [LARGE SCALE GENOMIC DNA]</scope>
    <source>
        <strain evidence="2 3">DSM 9768</strain>
    </source>
</reference>
<feature type="transmembrane region" description="Helical" evidence="1">
    <location>
        <begin position="20"/>
        <end position="43"/>
    </location>
</feature>
<feature type="transmembrane region" description="Helical" evidence="1">
    <location>
        <begin position="111"/>
        <end position="134"/>
    </location>
</feature>
<evidence type="ECO:0000313" key="2">
    <source>
        <dbReference type="EMBL" id="MDQ0253210.1"/>
    </source>
</evidence>
<proteinExistence type="predicted"/>
<feature type="transmembrane region" description="Helical" evidence="1">
    <location>
        <begin position="176"/>
        <end position="197"/>
    </location>
</feature>
<dbReference type="EMBL" id="JAUSUG010000002">
    <property type="protein sequence ID" value="MDQ0253210.1"/>
    <property type="molecule type" value="Genomic_DNA"/>
</dbReference>
<keyword evidence="1" id="KW-1133">Transmembrane helix</keyword>
<evidence type="ECO:0000313" key="3">
    <source>
        <dbReference type="Proteomes" id="UP001230005"/>
    </source>
</evidence>
<name>A0ABT9ZSQ5_9BACI</name>
<sequence>MEFSGVMGGLFKISEWITRLAYVNILWIFFSILGLFVFGFFPATVAMFTVMRKLVLGEVDIPIFRTFWTALKKEIVKSNILGYIVLLFGGILYLNFSIIQESTSNIGYLYYPTLILIFLFILTLFYIFPVYVHFQFNILTALRNSLFLMIINPLATFTMIFGSIVIFIILDFFPALIVFFGGSAFTLLFMSISMWAFNKIALKRQTSTKEVESA</sequence>
<accession>A0ABT9ZSQ5</accession>
<keyword evidence="3" id="KW-1185">Reference proteome</keyword>
<dbReference type="Proteomes" id="UP001230005">
    <property type="component" value="Unassembled WGS sequence"/>
</dbReference>
<evidence type="ECO:0000256" key="1">
    <source>
        <dbReference type="SAM" id="Phobius"/>
    </source>
</evidence>
<comment type="caution">
    <text evidence="2">The sequence shown here is derived from an EMBL/GenBank/DDBJ whole genome shotgun (WGS) entry which is preliminary data.</text>
</comment>
<dbReference type="Pfam" id="PF04854">
    <property type="entry name" value="DUF624"/>
    <property type="match status" value="1"/>
</dbReference>
<feature type="transmembrane region" description="Helical" evidence="1">
    <location>
        <begin position="80"/>
        <end position="99"/>
    </location>
</feature>
<dbReference type="RefSeq" id="WP_307321563.1">
    <property type="nucleotide sequence ID" value="NZ_JAUSUG010000002.1"/>
</dbReference>
<gene>
    <name evidence="2" type="ORF">J2S74_000582</name>
</gene>
<protein>
    <submittedName>
        <fullName evidence="2">Membrane protein YesL</fullName>
    </submittedName>
</protein>
<organism evidence="2 3">
    <name type="scientific">Evansella vedderi</name>
    <dbReference type="NCBI Taxonomy" id="38282"/>
    <lineage>
        <taxon>Bacteria</taxon>
        <taxon>Bacillati</taxon>
        <taxon>Bacillota</taxon>
        <taxon>Bacilli</taxon>
        <taxon>Bacillales</taxon>
        <taxon>Bacillaceae</taxon>
        <taxon>Evansella</taxon>
    </lineage>
</organism>
<keyword evidence="1" id="KW-0472">Membrane</keyword>
<keyword evidence="1" id="KW-0812">Transmembrane</keyword>
<feature type="transmembrane region" description="Helical" evidence="1">
    <location>
        <begin position="146"/>
        <end position="170"/>
    </location>
</feature>